<sequence length="281" mass="32582">MERIKPISKHTLLGASGEISDFQEILHYLDELIIYDHMWDDGYSLGPKEVHNYLNRVMYNRRNKFNPLWNSLVIGGVKNGQKYLGMVGMIGTHYEDNHVATGFGNHLARPIMRAEWREDLTFEETIKILEKCLLYVEKPQYLQKSSENPSGPASKELNYELFHAVKNKNTFSVEKAHFLKEDDSHSVVVSLDKEGGANLSLIIDDEKVFEVDTKGRLEGTERLRIDGLLVDFMWDLFETPKRFIFLTREFSFHTKAFGELGYQNDWEDSEHVNALEILADF</sequence>
<dbReference type="GO" id="GO:0051603">
    <property type="term" value="P:proteolysis involved in protein catabolic process"/>
    <property type="evidence" value="ECO:0007669"/>
    <property type="project" value="InterPro"/>
</dbReference>
<name>A0A8T3APY1_DENNO</name>
<dbReference type="AlphaFoldDB" id="A0A8T3APY1"/>
<evidence type="ECO:0000256" key="2">
    <source>
        <dbReference type="ARBA" id="ARBA00026071"/>
    </source>
</evidence>
<dbReference type="Pfam" id="PF05910">
    <property type="entry name" value="DUF868"/>
    <property type="match status" value="1"/>
</dbReference>
<dbReference type="SUPFAM" id="SSF56235">
    <property type="entry name" value="N-terminal nucleophile aminohydrolases (Ntn hydrolases)"/>
    <property type="match status" value="1"/>
</dbReference>
<comment type="subunit">
    <text evidence="2">The 26S proteasome consists of a 20S proteasome core and two 19S regulatory subunits. The 20S proteasome core is composed of 28 subunits that are arranged in four stacked rings, resulting in a barrel-shaped structure. The two end rings are each formed by seven alpha subunits, and the two central rings are each formed by seven beta subunits. The catalytic chamber with the active sites is on the inside of the barrel.</text>
</comment>
<reference evidence="3" key="1">
    <citation type="journal article" date="2022" name="Front. Genet.">
        <title>Chromosome-Scale Assembly of the Dendrobium nobile Genome Provides Insights Into the Molecular Mechanism of the Biosynthesis of the Medicinal Active Ingredient of Dendrobium.</title>
        <authorList>
            <person name="Xu Q."/>
            <person name="Niu S.-C."/>
            <person name="Li K.-L."/>
            <person name="Zheng P.-J."/>
            <person name="Zhang X.-J."/>
            <person name="Jia Y."/>
            <person name="Liu Y."/>
            <person name="Niu Y.-X."/>
            <person name="Yu L.-H."/>
            <person name="Chen D.-F."/>
            <person name="Zhang G.-Q."/>
        </authorList>
    </citation>
    <scope>NUCLEOTIDE SEQUENCE</scope>
    <source>
        <tissue evidence="3">Leaf</tissue>
    </source>
</reference>
<dbReference type="OrthoDB" id="10391092at2759"/>
<organism evidence="3 4">
    <name type="scientific">Dendrobium nobile</name>
    <name type="common">Orchid</name>
    <dbReference type="NCBI Taxonomy" id="94219"/>
    <lineage>
        <taxon>Eukaryota</taxon>
        <taxon>Viridiplantae</taxon>
        <taxon>Streptophyta</taxon>
        <taxon>Embryophyta</taxon>
        <taxon>Tracheophyta</taxon>
        <taxon>Spermatophyta</taxon>
        <taxon>Magnoliopsida</taxon>
        <taxon>Liliopsida</taxon>
        <taxon>Asparagales</taxon>
        <taxon>Orchidaceae</taxon>
        <taxon>Epidendroideae</taxon>
        <taxon>Malaxideae</taxon>
        <taxon>Dendrobiinae</taxon>
        <taxon>Dendrobium</taxon>
    </lineage>
</organism>
<accession>A0A8T3APY1</accession>
<dbReference type="InterPro" id="IPR050115">
    <property type="entry name" value="Proteasome_alpha"/>
</dbReference>
<dbReference type="Proteomes" id="UP000829196">
    <property type="component" value="Unassembled WGS sequence"/>
</dbReference>
<dbReference type="GO" id="GO:0005839">
    <property type="term" value="C:proteasome core complex"/>
    <property type="evidence" value="ECO:0007669"/>
    <property type="project" value="InterPro"/>
</dbReference>
<dbReference type="Gene3D" id="3.60.20.10">
    <property type="entry name" value="Glutamine Phosphoribosylpyrophosphate, subunit 1, domain 1"/>
    <property type="match status" value="1"/>
</dbReference>
<comment type="caution">
    <text evidence="3">The sequence shown here is derived from an EMBL/GenBank/DDBJ whole genome shotgun (WGS) entry which is preliminary data.</text>
</comment>
<protein>
    <submittedName>
        <fullName evidence="3">Uncharacterized protein</fullName>
    </submittedName>
</protein>
<dbReference type="InterPro" id="IPR001353">
    <property type="entry name" value="Proteasome_sua/b"/>
</dbReference>
<dbReference type="PANTHER" id="PTHR11599">
    <property type="entry name" value="PROTEASOME SUBUNIT ALPHA/BETA"/>
    <property type="match status" value="1"/>
</dbReference>
<dbReference type="Pfam" id="PF00227">
    <property type="entry name" value="Proteasome"/>
    <property type="match status" value="1"/>
</dbReference>
<dbReference type="InterPro" id="IPR008586">
    <property type="entry name" value="DUF868_pln"/>
</dbReference>
<evidence type="ECO:0000313" key="3">
    <source>
        <dbReference type="EMBL" id="KAI0497792.1"/>
    </source>
</evidence>
<keyword evidence="1" id="KW-0647">Proteasome</keyword>
<evidence type="ECO:0000256" key="1">
    <source>
        <dbReference type="ARBA" id="ARBA00022942"/>
    </source>
</evidence>
<dbReference type="SMR" id="A0A8T3APY1"/>
<evidence type="ECO:0000313" key="4">
    <source>
        <dbReference type="Proteomes" id="UP000829196"/>
    </source>
</evidence>
<gene>
    <name evidence="3" type="ORF">KFK09_021028</name>
</gene>
<proteinExistence type="predicted"/>
<dbReference type="EMBL" id="JAGYWB010000015">
    <property type="protein sequence ID" value="KAI0497792.1"/>
    <property type="molecule type" value="Genomic_DNA"/>
</dbReference>
<dbReference type="InterPro" id="IPR029055">
    <property type="entry name" value="Ntn_hydrolases_N"/>
</dbReference>
<keyword evidence="4" id="KW-1185">Reference proteome</keyword>